<dbReference type="AlphaFoldDB" id="A0A5J5CSP8"/>
<proteinExistence type="predicted"/>
<evidence type="ECO:0000313" key="2">
    <source>
        <dbReference type="Proteomes" id="UP000327493"/>
    </source>
</evidence>
<comment type="caution">
    <text evidence="1">The sequence shown here is derived from an EMBL/GenBank/DDBJ whole genome shotgun (WGS) entry which is preliminary data.</text>
</comment>
<organism evidence="1 2">
    <name type="scientific">Etheostoma spectabile</name>
    <name type="common">orangethroat darter</name>
    <dbReference type="NCBI Taxonomy" id="54343"/>
    <lineage>
        <taxon>Eukaryota</taxon>
        <taxon>Metazoa</taxon>
        <taxon>Chordata</taxon>
        <taxon>Craniata</taxon>
        <taxon>Vertebrata</taxon>
        <taxon>Euteleostomi</taxon>
        <taxon>Actinopterygii</taxon>
        <taxon>Neopterygii</taxon>
        <taxon>Teleostei</taxon>
        <taxon>Neoteleostei</taxon>
        <taxon>Acanthomorphata</taxon>
        <taxon>Eupercaria</taxon>
        <taxon>Perciformes</taxon>
        <taxon>Percoidei</taxon>
        <taxon>Percidae</taxon>
        <taxon>Etheostomatinae</taxon>
        <taxon>Etheostoma</taxon>
    </lineage>
</organism>
<feature type="non-terminal residue" evidence="1">
    <location>
        <position position="83"/>
    </location>
</feature>
<dbReference type="Proteomes" id="UP000327493">
    <property type="component" value="Chromosome 15"/>
</dbReference>
<accession>A0A5J5CSP8</accession>
<dbReference type="EMBL" id="VOFY01000015">
    <property type="protein sequence ID" value="KAA8585408.1"/>
    <property type="molecule type" value="Genomic_DNA"/>
</dbReference>
<reference evidence="1 2" key="1">
    <citation type="submission" date="2019-08" db="EMBL/GenBank/DDBJ databases">
        <title>A chromosome-level genome assembly, high-density linkage maps, and genome scans reveal the genomic architecture of hybrid incompatibilities underlying speciation via character displacement in darters (Percidae: Etheostominae).</title>
        <authorList>
            <person name="Moran R.L."/>
            <person name="Catchen J.M."/>
            <person name="Fuller R.C."/>
        </authorList>
    </citation>
    <scope>NUCLEOTIDE SEQUENCE [LARGE SCALE GENOMIC DNA]</scope>
    <source>
        <strain evidence="1">EspeVRDwgs_2016</strain>
        <tissue evidence="1">Muscle</tissue>
    </source>
</reference>
<gene>
    <name evidence="1" type="ORF">FQN60_004102</name>
</gene>
<keyword evidence="2" id="KW-1185">Reference proteome</keyword>
<protein>
    <submittedName>
        <fullName evidence="1">Uncharacterized protein</fullName>
    </submittedName>
</protein>
<sequence>MPYSWLMRSWMSARVLRYVGTQCKGLSSNGPMPNLRLTSYQVCSQHTSSEFEYFLWEQKPNAALESLTRRLAANQTKLPNDAD</sequence>
<evidence type="ECO:0000313" key="1">
    <source>
        <dbReference type="EMBL" id="KAA8585408.1"/>
    </source>
</evidence>
<name>A0A5J5CSP8_9PERO</name>